<evidence type="ECO:0000313" key="1">
    <source>
        <dbReference type="EMBL" id="RUP13043.1"/>
    </source>
</evidence>
<gene>
    <name evidence="1" type="ORF">BC936DRAFT_139766</name>
</gene>
<dbReference type="Proteomes" id="UP000268093">
    <property type="component" value="Unassembled WGS sequence"/>
</dbReference>
<dbReference type="OrthoDB" id="2447909at2759"/>
<organism evidence="1 2">
    <name type="scientific">Jimgerdemannia flammicorona</name>
    <dbReference type="NCBI Taxonomy" id="994334"/>
    <lineage>
        <taxon>Eukaryota</taxon>
        <taxon>Fungi</taxon>
        <taxon>Fungi incertae sedis</taxon>
        <taxon>Mucoromycota</taxon>
        <taxon>Mucoromycotina</taxon>
        <taxon>Endogonomycetes</taxon>
        <taxon>Endogonales</taxon>
        <taxon>Endogonaceae</taxon>
        <taxon>Jimgerdemannia</taxon>
    </lineage>
</organism>
<evidence type="ECO:0000313" key="2">
    <source>
        <dbReference type="Proteomes" id="UP000268093"/>
    </source>
</evidence>
<reference evidence="1 2" key="1">
    <citation type="journal article" date="2018" name="New Phytol.">
        <title>Phylogenomics of Endogonaceae and evolution of mycorrhizas within Mucoromycota.</title>
        <authorList>
            <person name="Chang Y."/>
            <person name="Desiro A."/>
            <person name="Na H."/>
            <person name="Sandor L."/>
            <person name="Lipzen A."/>
            <person name="Clum A."/>
            <person name="Barry K."/>
            <person name="Grigoriev I.V."/>
            <person name="Martin F.M."/>
            <person name="Stajich J.E."/>
            <person name="Smith M.E."/>
            <person name="Bonito G."/>
            <person name="Spatafora J.W."/>
        </authorList>
    </citation>
    <scope>NUCLEOTIDE SEQUENCE [LARGE SCALE GENOMIC DNA]</scope>
    <source>
        <strain evidence="1 2">GMNB39</strain>
    </source>
</reference>
<accession>A0A433B993</accession>
<dbReference type="EMBL" id="RBNI01015772">
    <property type="protein sequence ID" value="RUP13043.1"/>
    <property type="molecule type" value="Genomic_DNA"/>
</dbReference>
<dbReference type="AlphaFoldDB" id="A0A433B993"/>
<protein>
    <submittedName>
        <fullName evidence="1">Uncharacterized protein</fullName>
    </submittedName>
</protein>
<proteinExistence type="predicted"/>
<keyword evidence="2" id="KW-1185">Reference proteome</keyword>
<sequence>MHLSQDALEENFANMEAIVSFISNPAQIIRAGIWSGHRPTSWNDSKGPSMNSIGASLRANTSDQDGRDRQHCHSHAIYTDDPSAKIQLYFIVPDDIHDDFKLQNYTMPKKPLKNTNARSKALKCIEQWVLKVDLARTMQGAMNHI</sequence>
<comment type="caution">
    <text evidence="1">The sequence shown here is derived from an EMBL/GenBank/DDBJ whole genome shotgun (WGS) entry which is preliminary data.</text>
</comment>
<name>A0A433B993_9FUNG</name>